<dbReference type="AlphaFoldDB" id="B3N1X4"/>
<dbReference type="InterPro" id="IPR032071">
    <property type="entry name" value="DUF4806"/>
</dbReference>
<accession>B3N1X4</accession>
<name>B3N1X4_DROAN</name>
<dbReference type="EMBL" id="CH902666">
    <property type="protein sequence ID" value="EDV33600.2"/>
    <property type="molecule type" value="Genomic_DNA"/>
</dbReference>
<reference evidence="2 3" key="1">
    <citation type="journal article" date="2007" name="Nature">
        <title>Evolution of genes and genomes on the Drosophila phylogeny.</title>
        <authorList>
            <consortium name="Drosophila 12 Genomes Consortium"/>
            <person name="Clark A.G."/>
            <person name="Eisen M.B."/>
            <person name="Smith D.R."/>
            <person name="Bergman C.M."/>
            <person name="Oliver B."/>
            <person name="Markow T.A."/>
            <person name="Kaufman T.C."/>
            <person name="Kellis M."/>
            <person name="Gelbart W."/>
            <person name="Iyer V.N."/>
            <person name="Pollard D.A."/>
            <person name="Sackton T.B."/>
            <person name="Larracuente A.M."/>
            <person name="Singh N.D."/>
            <person name="Abad J.P."/>
            <person name="Abt D.N."/>
            <person name="Adryan B."/>
            <person name="Aguade M."/>
            <person name="Akashi H."/>
            <person name="Anderson W.W."/>
            <person name="Aquadro C.F."/>
            <person name="Ardell D.H."/>
            <person name="Arguello R."/>
            <person name="Artieri C.G."/>
            <person name="Barbash D.A."/>
            <person name="Barker D."/>
            <person name="Barsanti P."/>
            <person name="Batterham P."/>
            <person name="Batzoglou S."/>
            <person name="Begun D."/>
            <person name="Bhutkar A."/>
            <person name="Blanco E."/>
            <person name="Bosak S.A."/>
            <person name="Bradley R.K."/>
            <person name="Brand A.D."/>
            <person name="Brent M.R."/>
            <person name="Brooks A.N."/>
            <person name="Brown R.H."/>
            <person name="Butlin R.K."/>
            <person name="Caggese C."/>
            <person name="Calvi B.R."/>
            <person name="Bernardo de Carvalho A."/>
            <person name="Caspi A."/>
            <person name="Castrezana S."/>
            <person name="Celniker S.E."/>
            <person name="Chang J.L."/>
            <person name="Chapple C."/>
            <person name="Chatterji S."/>
            <person name="Chinwalla A."/>
            <person name="Civetta A."/>
            <person name="Clifton S.W."/>
            <person name="Comeron J.M."/>
            <person name="Costello J.C."/>
            <person name="Coyne J.A."/>
            <person name="Daub J."/>
            <person name="David R.G."/>
            <person name="Delcher A.L."/>
            <person name="Delehaunty K."/>
            <person name="Do C.B."/>
            <person name="Ebling H."/>
            <person name="Edwards K."/>
            <person name="Eickbush T."/>
            <person name="Evans J.D."/>
            <person name="Filipski A."/>
            <person name="Findeiss S."/>
            <person name="Freyhult E."/>
            <person name="Fulton L."/>
            <person name="Fulton R."/>
            <person name="Garcia A.C."/>
            <person name="Gardiner A."/>
            <person name="Garfield D.A."/>
            <person name="Garvin B.E."/>
            <person name="Gibson G."/>
            <person name="Gilbert D."/>
            <person name="Gnerre S."/>
            <person name="Godfrey J."/>
            <person name="Good R."/>
            <person name="Gotea V."/>
            <person name="Gravely B."/>
            <person name="Greenberg A.J."/>
            <person name="Griffiths-Jones S."/>
            <person name="Gross S."/>
            <person name="Guigo R."/>
            <person name="Gustafson E.A."/>
            <person name="Haerty W."/>
            <person name="Hahn M.W."/>
            <person name="Halligan D.L."/>
            <person name="Halpern A.L."/>
            <person name="Halter G.M."/>
            <person name="Han M.V."/>
            <person name="Heger A."/>
            <person name="Hillier L."/>
            <person name="Hinrichs A.S."/>
            <person name="Holmes I."/>
            <person name="Hoskins R.A."/>
            <person name="Hubisz M.J."/>
            <person name="Hultmark D."/>
            <person name="Huntley M.A."/>
            <person name="Jaffe D.B."/>
            <person name="Jagadeeshan S."/>
            <person name="Jeck W.R."/>
            <person name="Johnson J."/>
            <person name="Jones C.D."/>
            <person name="Jordan W.C."/>
            <person name="Karpen G.H."/>
            <person name="Kataoka E."/>
            <person name="Keightley P.D."/>
            <person name="Kheradpour P."/>
            <person name="Kirkness E.F."/>
            <person name="Koerich L.B."/>
            <person name="Kristiansen K."/>
            <person name="Kudrna D."/>
            <person name="Kulathinal R.J."/>
            <person name="Kumar S."/>
            <person name="Kwok R."/>
            <person name="Lander E."/>
            <person name="Langley C.H."/>
            <person name="Lapoint R."/>
            <person name="Lazzaro B.P."/>
            <person name="Lee S.J."/>
            <person name="Levesque L."/>
            <person name="Li R."/>
            <person name="Lin C.F."/>
            <person name="Lin M.F."/>
            <person name="Lindblad-Toh K."/>
            <person name="Llopart A."/>
            <person name="Long M."/>
            <person name="Low L."/>
            <person name="Lozovsky E."/>
            <person name="Lu J."/>
            <person name="Luo M."/>
            <person name="Machado C.A."/>
            <person name="Makalowski W."/>
            <person name="Marzo M."/>
            <person name="Matsuda M."/>
            <person name="Matzkin L."/>
            <person name="McAllister B."/>
            <person name="McBride C.S."/>
            <person name="McKernan B."/>
            <person name="McKernan K."/>
            <person name="Mendez-Lago M."/>
            <person name="Minx P."/>
            <person name="Mollenhauer M.U."/>
            <person name="Montooth K."/>
            <person name="Mount S.M."/>
            <person name="Mu X."/>
            <person name="Myers E."/>
            <person name="Negre B."/>
            <person name="Newfeld S."/>
            <person name="Nielsen R."/>
            <person name="Noor M.A."/>
            <person name="O'Grady P."/>
            <person name="Pachter L."/>
            <person name="Papaceit M."/>
            <person name="Parisi M.J."/>
            <person name="Parisi M."/>
            <person name="Parts L."/>
            <person name="Pedersen J.S."/>
            <person name="Pesole G."/>
            <person name="Phillippy A.M."/>
            <person name="Ponting C.P."/>
            <person name="Pop M."/>
            <person name="Porcelli D."/>
            <person name="Powell J.R."/>
            <person name="Prohaska S."/>
            <person name="Pruitt K."/>
            <person name="Puig M."/>
            <person name="Quesneville H."/>
            <person name="Ram K.R."/>
            <person name="Rand D."/>
            <person name="Rasmussen M.D."/>
            <person name="Reed L.K."/>
            <person name="Reenan R."/>
            <person name="Reily A."/>
            <person name="Remington K.A."/>
            <person name="Rieger T.T."/>
            <person name="Ritchie M.G."/>
            <person name="Robin C."/>
            <person name="Rogers Y.H."/>
            <person name="Rohde C."/>
            <person name="Rozas J."/>
            <person name="Rubenfield M.J."/>
            <person name="Ruiz A."/>
            <person name="Russo S."/>
            <person name="Salzberg S.L."/>
            <person name="Sanchez-Gracia A."/>
            <person name="Saranga D.J."/>
            <person name="Sato H."/>
            <person name="Schaeffer S.W."/>
            <person name="Schatz M.C."/>
            <person name="Schlenke T."/>
            <person name="Schwartz R."/>
            <person name="Segarra C."/>
            <person name="Singh R.S."/>
            <person name="Sirot L."/>
            <person name="Sirota M."/>
            <person name="Sisneros N.B."/>
            <person name="Smith C.D."/>
            <person name="Smith T.F."/>
            <person name="Spieth J."/>
            <person name="Stage D.E."/>
            <person name="Stark A."/>
            <person name="Stephan W."/>
            <person name="Strausberg R.L."/>
            <person name="Strempel S."/>
            <person name="Sturgill D."/>
            <person name="Sutton G."/>
            <person name="Sutton G.G."/>
            <person name="Tao W."/>
            <person name="Teichmann S."/>
            <person name="Tobari Y.N."/>
            <person name="Tomimura Y."/>
            <person name="Tsolas J.M."/>
            <person name="Valente V.L."/>
            <person name="Venter E."/>
            <person name="Venter J.C."/>
            <person name="Vicario S."/>
            <person name="Vieira F.G."/>
            <person name="Vilella A.J."/>
            <person name="Villasante A."/>
            <person name="Walenz B."/>
            <person name="Wang J."/>
            <person name="Wasserman M."/>
            <person name="Watts T."/>
            <person name="Wilson D."/>
            <person name="Wilson R.K."/>
            <person name="Wing R.A."/>
            <person name="Wolfner M.F."/>
            <person name="Wong A."/>
            <person name="Wong G.K."/>
            <person name="Wu C.I."/>
            <person name="Wu G."/>
            <person name="Yamamoto D."/>
            <person name="Yang H.P."/>
            <person name="Yang S.P."/>
            <person name="Yorke J.A."/>
            <person name="Yoshida K."/>
            <person name="Zdobnov E."/>
            <person name="Zhang P."/>
            <person name="Zhang Y."/>
            <person name="Zimin A.V."/>
            <person name="Baldwin J."/>
            <person name="Abdouelleil A."/>
            <person name="Abdulkadir J."/>
            <person name="Abebe A."/>
            <person name="Abera B."/>
            <person name="Abreu J."/>
            <person name="Acer S.C."/>
            <person name="Aftuck L."/>
            <person name="Alexander A."/>
            <person name="An P."/>
            <person name="Anderson E."/>
            <person name="Anderson S."/>
            <person name="Arachi H."/>
            <person name="Azer M."/>
            <person name="Bachantsang P."/>
            <person name="Barry A."/>
            <person name="Bayul T."/>
            <person name="Berlin A."/>
            <person name="Bessette D."/>
            <person name="Bloom T."/>
            <person name="Blye J."/>
            <person name="Boguslavskiy L."/>
            <person name="Bonnet C."/>
            <person name="Boukhgalter B."/>
            <person name="Bourzgui I."/>
            <person name="Brown A."/>
            <person name="Cahill P."/>
            <person name="Channer S."/>
            <person name="Cheshatsang Y."/>
            <person name="Chuda L."/>
            <person name="Citroen M."/>
            <person name="Collymore A."/>
            <person name="Cooke P."/>
            <person name="Costello M."/>
            <person name="D'Aco K."/>
            <person name="Daza R."/>
            <person name="De Haan G."/>
            <person name="DeGray S."/>
            <person name="DeMaso C."/>
            <person name="Dhargay N."/>
            <person name="Dooley K."/>
            <person name="Dooley E."/>
            <person name="Doricent M."/>
            <person name="Dorje P."/>
            <person name="Dorjee K."/>
            <person name="Dupes A."/>
            <person name="Elong R."/>
            <person name="Falk J."/>
            <person name="Farina A."/>
            <person name="Faro S."/>
            <person name="Ferguson D."/>
            <person name="Fisher S."/>
            <person name="Foley C.D."/>
            <person name="Franke A."/>
            <person name="Friedrich D."/>
            <person name="Gadbois L."/>
            <person name="Gearin G."/>
            <person name="Gearin C.R."/>
            <person name="Giannoukos G."/>
            <person name="Goode T."/>
            <person name="Graham J."/>
            <person name="Grandbois E."/>
            <person name="Grewal S."/>
            <person name="Gyaltsen K."/>
            <person name="Hafez N."/>
            <person name="Hagos B."/>
            <person name="Hall J."/>
            <person name="Henson C."/>
            <person name="Hollinger A."/>
            <person name="Honan T."/>
            <person name="Huard M.D."/>
            <person name="Hughes L."/>
            <person name="Hurhula B."/>
            <person name="Husby M.E."/>
            <person name="Kamat A."/>
            <person name="Kanga B."/>
            <person name="Kashin S."/>
            <person name="Khazanovich D."/>
            <person name="Kisner P."/>
            <person name="Lance K."/>
            <person name="Lara M."/>
            <person name="Lee W."/>
            <person name="Lennon N."/>
            <person name="Letendre F."/>
            <person name="LeVine R."/>
            <person name="Lipovsky A."/>
            <person name="Liu X."/>
            <person name="Liu J."/>
            <person name="Liu S."/>
            <person name="Lokyitsang T."/>
            <person name="Lokyitsang Y."/>
            <person name="Lubonja R."/>
            <person name="Lui A."/>
            <person name="MacDonald P."/>
            <person name="Magnisalis V."/>
            <person name="Maru K."/>
            <person name="Matthews C."/>
            <person name="McCusker W."/>
            <person name="McDonough S."/>
            <person name="Mehta T."/>
            <person name="Meldrim J."/>
            <person name="Meneus L."/>
            <person name="Mihai O."/>
            <person name="Mihalev A."/>
            <person name="Mihova T."/>
            <person name="Mittelman R."/>
            <person name="Mlenga V."/>
            <person name="Montmayeur A."/>
            <person name="Mulrain L."/>
            <person name="Navidi A."/>
            <person name="Naylor J."/>
            <person name="Negash T."/>
            <person name="Nguyen T."/>
            <person name="Nguyen N."/>
            <person name="Nicol R."/>
            <person name="Norbu C."/>
            <person name="Norbu N."/>
            <person name="Novod N."/>
            <person name="O'Neill B."/>
            <person name="Osman S."/>
            <person name="Markiewicz E."/>
            <person name="Oyono O.L."/>
            <person name="Patti C."/>
            <person name="Phunkhang P."/>
            <person name="Pierre F."/>
            <person name="Priest M."/>
            <person name="Raghuraman S."/>
            <person name="Rege F."/>
            <person name="Reyes R."/>
            <person name="Rise C."/>
            <person name="Rogov P."/>
            <person name="Ross K."/>
            <person name="Ryan E."/>
            <person name="Settipalli S."/>
            <person name="Shea T."/>
            <person name="Sherpa N."/>
            <person name="Shi L."/>
            <person name="Shih D."/>
            <person name="Sparrow T."/>
            <person name="Spaulding J."/>
            <person name="Stalker J."/>
            <person name="Stange-Thomann N."/>
            <person name="Stavropoulos S."/>
            <person name="Stone C."/>
            <person name="Strader C."/>
            <person name="Tesfaye S."/>
            <person name="Thomson T."/>
            <person name="Thoulutsang Y."/>
            <person name="Thoulutsang D."/>
            <person name="Topham K."/>
            <person name="Topping I."/>
            <person name="Tsamla T."/>
            <person name="Vassiliev H."/>
            <person name="Vo A."/>
            <person name="Wangchuk T."/>
            <person name="Wangdi T."/>
            <person name="Weiand M."/>
            <person name="Wilkinson J."/>
            <person name="Wilson A."/>
            <person name="Yadav S."/>
            <person name="Young G."/>
            <person name="Yu Q."/>
            <person name="Zembek L."/>
            <person name="Zhong D."/>
            <person name="Zimmer A."/>
            <person name="Zwirko Z."/>
            <person name="Jaffe D.B."/>
            <person name="Alvarez P."/>
            <person name="Brockman W."/>
            <person name="Butler J."/>
            <person name="Chin C."/>
            <person name="Gnerre S."/>
            <person name="Grabherr M."/>
            <person name="Kleber M."/>
            <person name="Mauceli E."/>
            <person name="MacCallum I."/>
        </authorList>
    </citation>
    <scope>NUCLEOTIDE SEQUENCE [LARGE SCALE GENOMIC DNA]</scope>
    <source>
        <strain evidence="3">Tucson 14024-0371.13</strain>
    </source>
</reference>
<keyword evidence="3" id="KW-1185">Reference proteome</keyword>
<protein>
    <recommendedName>
        <fullName evidence="1">DUF4806 domain-containing protein</fullName>
    </recommendedName>
</protein>
<dbReference type="OrthoDB" id="8032802at2759"/>
<evidence type="ECO:0000313" key="3">
    <source>
        <dbReference type="Proteomes" id="UP000007801"/>
    </source>
</evidence>
<proteinExistence type="predicted"/>
<gene>
    <name evidence="2" type="primary">Dana\GF16028</name>
    <name evidence="2" type="synonym">dana_GLEANR_17221</name>
    <name evidence="2" type="ORF">GF16028</name>
</gene>
<dbReference type="Proteomes" id="UP000007801">
    <property type="component" value="Unassembled WGS sequence"/>
</dbReference>
<sequence>MDAIEDLRNEVAQLQRSVEQLKDAVAAQTAYIKILIKNTADTTKVDEWEFPIKSPMELLQMEGDIKTTNRGIFVQKLKKLLSETCLSKSIKKVLSSDIISTHNEDGVNGKDALKAF</sequence>
<dbReference type="FunCoup" id="B3N1X4">
    <property type="interactions" value="19"/>
</dbReference>
<dbReference type="HOGENOM" id="CLU_144361_0_0_1"/>
<evidence type="ECO:0000313" key="2">
    <source>
        <dbReference type="EMBL" id="EDV33600.2"/>
    </source>
</evidence>
<evidence type="ECO:0000259" key="1">
    <source>
        <dbReference type="Pfam" id="PF16064"/>
    </source>
</evidence>
<feature type="domain" description="DUF4806" evidence="1">
    <location>
        <begin position="44"/>
        <end position="115"/>
    </location>
</feature>
<organism evidence="2 3">
    <name type="scientific">Drosophila ananassae</name>
    <name type="common">Fruit fly</name>
    <dbReference type="NCBI Taxonomy" id="7217"/>
    <lineage>
        <taxon>Eukaryota</taxon>
        <taxon>Metazoa</taxon>
        <taxon>Ecdysozoa</taxon>
        <taxon>Arthropoda</taxon>
        <taxon>Hexapoda</taxon>
        <taxon>Insecta</taxon>
        <taxon>Pterygota</taxon>
        <taxon>Neoptera</taxon>
        <taxon>Endopterygota</taxon>
        <taxon>Diptera</taxon>
        <taxon>Brachycera</taxon>
        <taxon>Muscomorpha</taxon>
        <taxon>Ephydroidea</taxon>
        <taxon>Drosophilidae</taxon>
        <taxon>Drosophila</taxon>
        <taxon>Sophophora</taxon>
    </lineage>
</organism>
<dbReference type="InParanoid" id="B3N1X4"/>
<dbReference type="Pfam" id="PF16064">
    <property type="entry name" value="DUF4806"/>
    <property type="match status" value="1"/>
</dbReference>